<reference evidence="3 4" key="1">
    <citation type="journal article" date="2018" name="Sci. Rep.">
        <title>Network-guided genomic and metagenomic analysis of the faecal microbiota of the critically endangered kakapo.</title>
        <authorList>
            <person name="Waite D.W."/>
            <person name="Dsouza M."/>
            <person name="Sekiguchi Y."/>
            <person name="Hugenholtz P."/>
            <person name="Taylor M.W."/>
        </authorList>
    </citation>
    <scope>NUCLEOTIDE SEQUENCE [LARGE SCALE GENOMIC DNA]</scope>
    <source>
        <strain evidence="3 4">BI02</strain>
    </source>
</reference>
<protein>
    <recommendedName>
        <fullName evidence="2">HTH merR-type domain-containing protein</fullName>
    </recommendedName>
</protein>
<feature type="domain" description="HTH merR-type" evidence="2">
    <location>
        <begin position="3"/>
        <end position="72"/>
    </location>
</feature>
<dbReference type="InterPro" id="IPR047057">
    <property type="entry name" value="MerR_fam"/>
</dbReference>
<gene>
    <name evidence="3" type="ORF">CAC02_08080</name>
</gene>
<dbReference type="InterPro" id="IPR000551">
    <property type="entry name" value="MerR-type_HTH_dom"/>
</dbReference>
<dbReference type="GO" id="GO:0003677">
    <property type="term" value="F:DNA binding"/>
    <property type="evidence" value="ECO:0007669"/>
    <property type="project" value="UniProtKB-KW"/>
</dbReference>
<dbReference type="SMART" id="SM00422">
    <property type="entry name" value="HTH_MERR"/>
    <property type="match status" value="1"/>
</dbReference>
<evidence type="ECO:0000259" key="2">
    <source>
        <dbReference type="PROSITE" id="PS50937"/>
    </source>
</evidence>
<comment type="caution">
    <text evidence="3">The sequence shown here is derived from an EMBL/GenBank/DDBJ whole genome shotgun (WGS) entry which is preliminary data.</text>
</comment>
<dbReference type="Pfam" id="PF13411">
    <property type="entry name" value="MerR_1"/>
    <property type="match status" value="1"/>
</dbReference>
<dbReference type="CDD" id="cd01109">
    <property type="entry name" value="HTH_YyaN"/>
    <property type="match status" value="1"/>
</dbReference>
<name>A0A368UC38_9STRE</name>
<accession>A0A368UC38</accession>
<proteinExistence type="predicted"/>
<dbReference type="SUPFAM" id="SSF46955">
    <property type="entry name" value="Putative DNA-binding domain"/>
    <property type="match status" value="1"/>
</dbReference>
<dbReference type="GO" id="GO:0003700">
    <property type="term" value="F:DNA-binding transcription factor activity"/>
    <property type="evidence" value="ECO:0007669"/>
    <property type="project" value="InterPro"/>
</dbReference>
<dbReference type="InterPro" id="IPR009061">
    <property type="entry name" value="DNA-bd_dom_put_sf"/>
</dbReference>
<organism evidence="3 4">
    <name type="scientific">Streptococcus gallolyticus</name>
    <dbReference type="NCBI Taxonomy" id="315405"/>
    <lineage>
        <taxon>Bacteria</taxon>
        <taxon>Bacillati</taxon>
        <taxon>Bacillota</taxon>
        <taxon>Bacilli</taxon>
        <taxon>Lactobacillales</taxon>
        <taxon>Streptococcaceae</taxon>
        <taxon>Streptococcus</taxon>
    </lineage>
</organism>
<keyword evidence="1" id="KW-0238">DNA-binding</keyword>
<dbReference type="Gene3D" id="1.10.1660.10">
    <property type="match status" value="1"/>
</dbReference>
<dbReference type="PANTHER" id="PTHR30204:SF98">
    <property type="entry name" value="HTH-TYPE TRANSCRIPTIONAL REGULATOR ADHR"/>
    <property type="match status" value="1"/>
</dbReference>
<dbReference type="Proteomes" id="UP000253215">
    <property type="component" value="Unassembled WGS sequence"/>
</dbReference>
<dbReference type="AlphaFoldDB" id="A0A368UC38"/>
<dbReference type="PRINTS" id="PR00040">
    <property type="entry name" value="HTHMERR"/>
</dbReference>
<dbReference type="PROSITE" id="PS50937">
    <property type="entry name" value="HTH_MERR_2"/>
    <property type="match status" value="1"/>
</dbReference>
<dbReference type="EMBL" id="NETH01000040">
    <property type="protein sequence ID" value="RCW16525.1"/>
    <property type="molecule type" value="Genomic_DNA"/>
</dbReference>
<dbReference type="PANTHER" id="PTHR30204">
    <property type="entry name" value="REDOX-CYCLING DRUG-SENSING TRANSCRIPTIONAL ACTIVATOR SOXR"/>
    <property type="match status" value="1"/>
</dbReference>
<sequence>METLSIQEVADKTGIKAHTLRYYETEGLLFNVERSESGQRRYSAENLEWLEVITCLKDSGLTINEIKTYIPLFKKGKESYLERAMLFKNRQIEIEKKIKQLQHQLETATYKAWYYQNIDKYGDENDPLNCLKMRQKYNDINHASEIRDRTYL</sequence>
<evidence type="ECO:0000313" key="3">
    <source>
        <dbReference type="EMBL" id="RCW16525.1"/>
    </source>
</evidence>
<evidence type="ECO:0000256" key="1">
    <source>
        <dbReference type="ARBA" id="ARBA00023125"/>
    </source>
</evidence>
<evidence type="ECO:0000313" key="4">
    <source>
        <dbReference type="Proteomes" id="UP000253215"/>
    </source>
</evidence>